<evidence type="ECO:0000313" key="2">
    <source>
        <dbReference type="Proteomes" id="UP000541610"/>
    </source>
</evidence>
<evidence type="ECO:0000313" key="1">
    <source>
        <dbReference type="EMBL" id="KAF4681626.1"/>
    </source>
</evidence>
<dbReference type="EMBL" id="JABANP010000500">
    <property type="protein sequence ID" value="KAF4681626.1"/>
    <property type="molecule type" value="Genomic_DNA"/>
</dbReference>
<comment type="caution">
    <text evidence="1">The sequence shown here is derived from an EMBL/GenBank/DDBJ whole genome shotgun (WGS) entry which is preliminary data.</text>
</comment>
<reference evidence="1 2" key="1">
    <citation type="submission" date="2020-04" db="EMBL/GenBank/DDBJ databases">
        <title>Perkinsus olseni comparative genomics.</title>
        <authorList>
            <person name="Bogema D.R."/>
        </authorList>
    </citation>
    <scope>NUCLEOTIDE SEQUENCE [LARGE SCALE GENOMIC DNA]</scope>
    <source>
        <strain evidence="1">00978-12</strain>
    </source>
</reference>
<protein>
    <submittedName>
        <fullName evidence="1">Uncharacterized protein</fullName>
    </submittedName>
</protein>
<proteinExistence type="predicted"/>
<gene>
    <name evidence="1" type="ORF">FOZ60_011907</name>
</gene>
<name>A0A7J6NCN7_PEROL</name>
<dbReference type="AlphaFoldDB" id="A0A7J6NCN7"/>
<organism evidence="1 2">
    <name type="scientific">Perkinsus olseni</name>
    <name type="common">Perkinsus atlanticus</name>
    <dbReference type="NCBI Taxonomy" id="32597"/>
    <lineage>
        <taxon>Eukaryota</taxon>
        <taxon>Sar</taxon>
        <taxon>Alveolata</taxon>
        <taxon>Perkinsozoa</taxon>
        <taxon>Perkinsea</taxon>
        <taxon>Perkinsida</taxon>
        <taxon>Perkinsidae</taxon>
        <taxon>Perkinsus</taxon>
    </lineage>
</organism>
<dbReference type="Proteomes" id="UP000541610">
    <property type="component" value="Unassembled WGS sequence"/>
</dbReference>
<sequence>MMELPSPSSKLLGSFHLRLVKSLVAVCSPNHAKEWLYSVSVKDALKMLRRGYVPPAEGEFAVLIEVVYHECLETHVTELVSAAKRTGQLTLVLDSSTVTVRETLYSAYGSFREEGHSKVVPFGSCVVADCSEDAAERKISAWIEKELWPKLSSNSVRVEAVIHSGATVLVTGPEGCSPNDPPTDRSWGWFGTGYANIRVSSTATPQYTIISLRRWASLIAAHQVASVGANGVSIRVMRLNQKSFYYFEVGMRVAALLGLHALMKNLLAGMVEHSRRIFDFAESSLAGADQEIRPHVLVRFMTRSERERRPPYIIHFIIPPLLTSVLQQGKIAAVEYTFLLSGYVDQWGQRMIIEVAVLKAEKVDKAWLNALKRSMTCFTIADEIVQGLDSRRWIWPYRNDPEMPPRGQ</sequence>
<accession>A0A7J6NCN7</accession>
<dbReference type="OrthoDB" id="10496128at2759"/>